<protein>
    <submittedName>
        <fullName evidence="3">PTS fructose transporter subunit IIA</fullName>
    </submittedName>
</protein>
<dbReference type="GO" id="GO:0047324">
    <property type="term" value="F:phosphoenolpyruvate-glycerone phosphotransferase activity"/>
    <property type="evidence" value="ECO:0007669"/>
    <property type="project" value="InterPro"/>
</dbReference>
<dbReference type="GO" id="GO:0019563">
    <property type="term" value="P:glycerol catabolic process"/>
    <property type="evidence" value="ECO:0007669"/>
    <property type="project" value="InterPro"/>
</dbReference>
<proteinExistence type="predicted"/>
<gene>
    <name evidence="3" type="ORF">HEP81_06936</name>
</gene>
<dbReference type="Proteomes" id="UP000516422">
    <property type="component" value="Chromosome"/>
</dbReference>
<name>A0A7H1QA40_9ACTN</name>
<dbReference type="KEGG" id="sgf:HEP81_06936"/>
<evidence type="ECO:0000259" key="2">
    <source>
        <dbReference type="PROSITE" id="PS51096"/>
    </source>
</evidence>
<dbReference type="Pfam" id="PF03610">
    <property type="entry name" value="EIIA-man"/>
    <property type="match status" value="1"/>
</dbReference>
<dbReference type="AlphaFoldDB" id="A0A7H1QA40"/>
<evidence type="ECO:0000313" key="3">
    <source>
        <dbReference type="EMBL" id="QNT97170.1"/>
    </source>
</evidence>
<dbReference type="SUPFAM" id="SSF53062">
    <property type="entry name" value="PTS system fructose IIA component-like"/>
    <property type="match status" value="1"/>
</dbReference>
<dbReference type="InterPro" id="IPR039643">
    <property type="entry name" value="DhaM"/>
</dbReference>
<dbReference type="EMBL" id="CP051006">
    <property type="protein sequence ID" value="QNT97170.1"/>
    <property type="molecule type" value="Genomic_DNA"/>
</dbReference>
<dbReference type="GeneID" id="91466450"/>
<dbReference type="RefSeq" id="WP_037655765.1">
    <property type="nucleotide sequence ID" value="NZ_CP051006.1"/>
</dbReference>
<dbReference type="PANTHER" id="PTHR38594">
    <property type="entry name" value="PEP-DEPENDENT DIHYDROXYACETONE KINASE, PHOSPHORYL DONOR SUBUNIT DHAM"/>
    <property type="match status" value="1"/>
</dbReference>
<reference evidence="3 4" key="1">
    <citation type="submission" date="2020-04" db="EMBL/GenBank/DDBJ databases">
        <title>Characterization and engineering of Streptomyces griseofuscus DSM40191 as a potential heterologous host for expression of BGCs.</title>
        <authorList>
            <person name="Gren T."/>
            <person name="Whitford C.M."/>
            <person name="Mohite O.S."/>
            <person name="Joergensen T.S."/>
            <person name="Nielsen J.B."/>
            <person name="Lee S.Y."/>
            <person name="Weber T."/>
        </authorList>
    </citation>
    <scope>NUCLEOTIDE SEQUENCE [LARGE SCALE GENOMIC DNA]</scope>
    <source>
        <strain evidence="3 4">DSM 40191</strain>
    </source>
</reference>
<keyword evidence="1" id="KW-0808">Transferase</keyword>
<dbReference type="PANTHER" id="PTHR38594:SF1">
    <property type="entry name" value="PEP-DEPENDENT DIHYDROXYACETONE KINASE, PHOSPHORYL DONOR SUBUNIT DHAM"/>
    <property type="match status" value="1"/>
</dbReference>
<dbReference type="InterPro" id="IPR036662">
    <property type="entry name" value="PTS_EIIA_man-typ_sf"/>
</dbReference>
<dbReference type="InterPro" id="IPR004701">
    <property type="entry name" value="PTS_EIIA_man-typ"/>
</dbReference>
<dbReference type="Gene3D" id="3.40.50.510">
    <property type="entry name" value="Phosphotransferase system, mannose-type IIA component"/>
    <property type="match status" value="1"/>
</dbReference>
<dbReference type="GO" id="GO:0009401">
    <property type="term" value="P:phosphoenolpyruvate-dependent sugar phosphotransferase system"/>
    <property type="evidence" value="ECO:0007669"/>
    <property type="project" value="InterPro"/>
</dbReference>
<evidence type="ECO:0000313" key="4">
    <source>
        <dbReference type="Proteomes" id="UP000516422"/>
    </source>
</evidence>
<organism evidence="3 4">
    <name type="scientific">Streptomyces griseofuscus</name>
    <dbReference type="NCBI Taxonomy" id="146922"/>
    <lineage>
        <taxon>Bacteria</taxon>
        <taxon>Bacillati</taxon>
        <taxon>Actinomycetota</taxon>
        <taxon>Actinomycetes</taxon>
        <taxon>Kitasatosporales</taxon>
        <taxon>Streptomycetaceae</taxon>
        <taxon>Streptomyces</taxon>
    </lineage>
</organism>
<dbReference type="PROSITE" id="PS51096">
    <property type="entry name" value="PTS_EIIA_TYPE_4"/>
    <property type="match status" value="1"/>
</dbReference>
<dbReference type="GO" id="GO:0016020">
    <property type="term" value="C:membrane"/>
    <property type="evidence" value="ECO:0007669"/>
    <property type="project" value="InterPro"/>
</dbReference>
<accession>A0A7H1QA40</accession>
<evidence type="ECO:0000256" key="1">
    <source>
        <dbReference type="ARBA" id="ARBA00022679"/>
    </source>
</evidence>
<feature type="domain" description="PTS EIIA type-4" evidence="2">
    <location>
        <begin position="6"/>
        <end position="135"/>
    </location>
</feature>
<sequence length="135" mass="12899">MSEAKLVGIVLVSHSAEVAASVVALAKGLAGGAAAVPVAPAGGTEGGGLGTSAELISAAAASVDRGAGVAVLTDLGSAVLTVKALLAEDELPEDTRLVDAPFLEGAVAAVVTASTGADLAAVEAAATEAYDYRKV</sequence>